<dbReference type="RefSeq" id="WP_098965000.1">
    <property type="nucleotide sequence ID" value="NZ_PDKZ01000002.1"/>
</dbReference>
<evidence type="ECO:0000313" key="2">
    <source>
        <dbReference type="EMBL" id="PHH40089.1"/>
    </source>
</evidence>
<protein>
    <recommendedName>
        <fullName evidence="4">Lipoprotein</fullName>
    </recommendedName>
</protein>
<keyword evidence="1" id="KW-0732">Signal</keyword>
<name>A0A2C5V6A8_PSEPU</name>
<sequence length="175" mass="19356">MKSLFVFLTLLLCSSCTKQPVLPVIDIDLISVSGGDDHSSLGIKFGSKTDLLNFFQDVTGESQLGESLFCSLDKDVEFKDFDKLTQYLVGDFVELDSSGSKAEHIYMAKLSSFKKEDEGVSNIFMPASELLQVLGQRNVISCKVFTSAYSFGGYYSKSMLIPATDIVRAIQEKRD</sequence>
<proteinExistence type="predicted"/>
<feature type="chain" id="PRO_5012609350" description="Lipoprotein" evidence="1">
    <location>
        <begin position="19"/>
        <end position="175"/>
    </location>
</feature>
<gene>
    <name evidence="2" type="ORF">CRX57_07835</name>
</gene>
<accession>A0A2C5V6A8</accession>
<dbReference type="AlphaFoldDB" id="A0A2C5V6A8"/>
<comment type="caution">
    <text evidence="2">The sequence shown here is derived from an EMBL/GenBank/DDBJ whole genome shotgun (WGS) entry which is preliminary data.</text>
</comment>
<feature type="signal peptide" evidence="1">
    <location>
        <begin position="1"/>
        <end position="18"/>
    </location>
</feature>
<organism evidence="2 3">
    <name type="scientific">Pseudomonas putida</name>
    <name type="common">Arthrobacter siderocapsulatus</name>
    <dbReference type="NCBI Taxonomy" id="303"/>
    <lineage>
        <taxon>Bacteria</taxon>
        <taxon>Pseudomonadati</taxon>
        <taxon>Pseudomonadota</taxon>
        <taxon>Gammaproteobacteria</taxon>
        <taxon>Pseudomonadales</taxon>
        <taxon>Pseudomonadaceae</taxon>
        <taxon>Pseudomonas</taxon>
    </lineage>
</organism>
<dbReference type="Proteomes" id="UP000222460">
    <property type="component" value="Unassembled WGS sequence"/>
</dbReference>
<dbReference type="EMBL" id="PDKZ01000002">
    <property type="protein sequence ID" value="PHH40089.1"/>
    <property type="molecule type" value="Genomic_DNA"/>
</dbReference>
<evidence type="ECO:0000256" key="1">
    <source>
        <dbReference type="SAM" id="SignalP"/>
    </source>
</evidence>
<reference evidence="3" key="1">
    <citation type="submission" date="2017-10" db="EMBL/GenBank/DDBJ databases">
        <title>FDA dAtabase for Regulatory Grade micrObial Sequences (FDA-ARGOS): Supporting development and validation of Infectious Disease Dx tests.</title>
        <authorList>
            <person name="Goldberg B."/>
            <person name="Campos J."/>
            <person name="Tallon L."/>
            <person name="Sadzewicz L."/>
            <person name="Ott S."/>
            <person name="Zhao X."/>
            <person name="Nagaraj S."/>
            <person name="Vavikolanu K."/>
            <person name="Aluvathingal J."/>
            <person name="Nadendla S."/>
            <person name="Geyer C."/>
            <person name="Sichtig H."/>
        </authorList>
    </citation>
    <scope>NUCLEOTIDE SEQUENCE [LARGE SCALE GENOMIC DNA]</scope>
    <source>
        <strain evidence="3">FDAARGOS_376</strain>
    </source>
</reference>
<evidence type="ECO:0000313" key="3">
    <source>
        <dbReference type="Proteomes" id="UP000222460"/>
    </source>
</evidence>
<evidence type="ECO:0008006" key="4">
    <source>
        <dbReference type="Google" id="ProtNLM"/>
    </source>
</evidence>